<dbReference type="FunFam" id="3.40.390.10:FF:000015">
    <property type="entry name" value="Meprin A subunit"/>
    <property type="match status" value="1"/>
</dbReference>
<protein>
    <recommendedName>
        <fullName evidence="11">Metalloendopeptidase</fullName>
        <ecNumber evidence="11">3.4.24.-</ecNumber>
    </recommendedName>
</protein>
<dbReference type="PRINTS" id="PR00480">
    <property type="entry name" value="ASTACIN"/>
</dbReference>
<keyword evidence="7" id="KW-0865">Zymogen</keyword>
<organism evidence="13 14">
    <name type="scientific">Kryptolebias marmoratus</name>
    <name type="common">Mangrove killifish</name>
    <name type="synonym">Rivulus marmoratus</name>
    <dbReference type="NCBI Taxonomy" id="37003"/>
    <lineage>
        <taxon>Eukaryota</taxon>
        <taxon>Metazoa</taxon>
        <taxon>Chordata</taxon>
        <taxon>Craniata</taxon>
        <taxon>Vertebrata</taxon>
        <taxon>Euteleostomi</taxon>
        <taxon>Actinopterygii</taxon>
        <taxon>Neopterygii</taxon>
        <taxon>Teleostei</taxon>
        <taxon>Neoteleostei</taxon>
        <taxon>Acanthomorphata</taxon>
        <taxon>Ovalentaria</taxon>
        <taxon>Atherinomorphae</taxon>
        <taxon>Cyprinodontiformes</taxon>
        <taxon>Rivulidae</taxon>
        <taxon>Kryptolebias</taxon>
    </lineage>
</organism>
<evidence type="ECO:0000313" key="14">
    <source>
        <dbReference type="Proteomes" id="UP000264800"/>
    </source>
</evidence>
<comment type="caution">
    <text evidence="10">Lacks conserved residue(s) required for the propagation of feature annotation.</text>
</comment>
<dbReference type="Proteomes" id="UP000264800">
    <property type="component" value="Unplaced"/>
</dbReference>
<keyword evidence="1 10" id="KW-0645">Protease</keyword>
<evidence type="ECO:0000256" key="9">
    <source>
        <dbReference type="ARBA" id="ARBA00023180"/>
    </source>
</evidence>
<feature type="binding site" evidence="10">
    <location>
        <position position="135"/>
    </location>
    <ligand>
        <name>Zn(2+)</name>
        <dbReference type="ChEBI" id="CHEBI:29105"/>
        <note>catalytic</note>
    </ligand>
</feature>
<dbReference type="EC" id="3.4.24.-" evidence="11"/>
<keyword evidence="6 10" id="KW-0482">Metalloprotease</keyword>
<keyword evidence="4 10" id="KW-0378">Hydrolase</keyword>
<dbReference type="InterPro" id="IPR001506">
    <property type="entry name" value="Peptidase_M12A"/>
</dbReference>
<sequence>CSSDVPNEALDVIDHVTRRYEPGHSADLTLSGFYQKMLKRRTSGFVLELHDGTVASKQVGPEFHTPRVFIVRALDTFRVKSCIDFKVWDTEEYYLNIVKLIGCWSYVGQVFANGQNLSIGAGCESHGVVEHEILHALGFYHEQSRYDRDDYVDIVFNNIKTGQEHNFRKVGSDESSTHGTPYDYFSVMHYNKDAFTNGNGSTIITIDPKYQDVIGQRLDMSPLDVQELNLLYKCGKR</sequence>
<keyword evidence="5 10" id="KW-0862">Zinc</keyword>
<dbReference type="SMART" id="SM00235">
    <property type="entry name" value="ZnMc"/>
    <property type="match status" value="1"/>
</dbReference>
<dbReference type="PROSITE" id="PS51864">
    <property type="entry name" value="ASTACIN"/>
    <property type="match status" value="1"/>
</dbReference>
<dbReference type="InterPro" id="IPR034035">
    <property type="entry name" value="Astacin-like_dom"/>
</dbReference>
<evidence type="ECO:0000256" key="5">
    <source>
        <dbReference type="ARBA" id="ARBA00022833"/>
    </source>
</evidence>
<evidence type="ECO:0000256" key="3">
    <source>
        <dbReference type="ARBA" id="ARBA00022729"/>
    </source>
</evidence>
<feature type="active site" evidence="10">
    <location>
        <position position="132"/>
    </location>
</feature>
<evidence type="ECO:0000256" key="1">
    <source>
        <dbReference type="ARBA" id="ARBA00022670"/>
    </source>
</evidence>
<evidence type="ECO:0000256" key="10">
    <source>
        <dbReference type="PROSITE-ProRule" id="PRU01211"/>
    </source>
</evidence>
<comment type="cofactor">
    <cofactor evidence="10 11">
        <name>Zn(2+)</name>
        <dbReference type="ChEBI" id="CHEBI:29105"/>
    </cofactor>
    <text evidence="10 11">Binds 1 zinc ion per subunit.</text>
</comment>
<dbReference type="GO" id="GO:0008270">
    <property type="term" value="F:zinc ion binding"/>
    <property type="evidence" value="ECO:0007669"/>
    <property type="project" value="UniProtKB-UniRule"/>
</dbReference>
<dbReference type="Pfam" id="PF01400">
    <property type="entry name" value="Astacin"/>
    <property type="match status" value="1"/>
</dbReference>
<keyword evidence="3" id="KW-0732">Signal</keyword>
<dbReference type="PANTHER" id="PTHR10127">
    <property type="entry name" value="DISCOIDIN, CUB, EGF, LAMININ , AND ZINC METALLOPROTEASE DOMAIN CONTAINING"/>
    <property type="match status" value="1"/>
</dbReference>
<keyword evidence="8" id="KW-1015">Disulfide bond</keyword>
<evidence type="ECO:0000256" key="2">
    <source>
        <dbReference type="ARBA" id="ARBA00022723"/>
    </source>
</evidence>
<dbReference type="GO" id="GO:0006508">
    <property type="term" value="P:proteolysis"/>
    <property type="evidence" value="ECO:0007669"/>
    <property type="project" value="UniProtKB-KW"/>
</dbReference>
<accession>A0A3Q3AYJ2</accession>
<feature type="domain" description="Peptidase M12A" evidence="12">
    <location>
        <begin position="25"/>
        <end position="235"/>
    </location>
</feature>
<dbReference type="GeneTree" id="ENSGT00950000183111"/>
<dbReference type="SUPFAM" id="SSF55486">
    <property type="entry name" value="Metalloproteases ('zincins'), catalytic domain"/>
    <property type="match status" value="1"/>
</dbReference>
<evidence type="ECO:0000256" key="6">
    <source>
        <dbReference type="ARBA" id="ARBA00023049"/>
    </source>
</evidence>
<dbReference type="InterPro" id="IPR006026">
    <property type="entry name" value="Peptidase_Metallo"/>
</dbReference>
<keyword evidence="9" id="KW-0325">Glycoprotein</keyword>
<evidence type="ECO:0000256" key="11">
    <source>
        <dbReference type="RuleBase" id="RU361183"/>
    </source>
</evidence>
<dbReference type="CDD" id="cd04280">
    <property type="entry name" value="ZnMc_astacin_like"/>
    <property type="match status" value="1"/>
</dbReference>
<dbReference type="Ensembl" id="ENSKMAT00000016842.1">
    <property type="protein sequence ID" value="ENSKMAP00000016609.1"/>
    <property type="gene ID" value="ENSKMAG00000012393.1"/>
</dbReference>
<keyword evidence="14" id="KW-1185">Reference proteome</keyword>
<keyword evidence="2 10" id="KW-0479">Metal-binding</keyword>
<evidence type="ECO:0000256" key="7">
    <source>
        <dbReference type="ARBA" id="ARBA00023145"/>
    </source>
</evidence>
<reference evidence="13" key="1">
    <citation type="submission" date="2025-08" db="UniProtKB">
        <authorList>
            <consortium name="Ensembl"/>
        </authorList>
    </citation>
    <scope>IDENTIFICATION</scope>
</reference>
<dbReference type="GO" id="GO:0004222">
    <property type="term" value="F:metalloendopeptidase activity"/>
    <property type="evidence" value="ECO:0007669"/>
    <property type="project" value="UniProtKB-UniRule"/>
</dbReference>
<reference evidence="13" key="2">
    <citation type="submission" date="2025-09" db="UniProtKB">
        <authorList>
            <consortium name="Ensembl"/>
        </authorList>
    </citation>
    <scope>IDENTIFICATION</scope>
</reference>
<evidence type="ECO:0000256" key="4">
    <source>
        <dbReference type="ARBA" id="ARBA00022801"/>
    </source>
</evidence>
<feature type="binding site" evidence="10">
    <location>
        <position position="141"/>
    </location>
    <ligand>
        <name>Zn(2+)</name>
        <dbReference type="ChEBI" id="CHEBI:29105"/>
        <note>catalytic</note>
    </ligand>
</feature>
<dbReference type="AlphaFoldDB" id="A0A3Q3AYJ2"/>
<dbReference type="Gene3D" id="3.40.390.10">
    <property type="entry name" value="Collagenase (Catalytic Domain)"/>
    <property type="match status" value="1"/>
</dbReference>
<proteinExistence type="predicted"/>
<evidence type="ECO:0000313" key="13">
    <source>
        <dbReference type="Ensembl" id="ENSKMAP00000016609.1"/>
    </source>
</evidence>
<dbReference type="PANTHER" id="PTHR10127:SF903">
    <property type="entry name" value="MEPRIN A SUBUNIT"/>
    <property type="match status" value="1"/>
</dbReference>
<dbReference type="InterPro" id="IPR024079">
    <property type="entry name" value="MetalloPept_cat_dom_sf"/>
</dbReference>
<feature type="binding site" evidence="10">
    <location>
        <position position="131"/>
    </location>
    <ligand>
        <name>Zn(2+)</name>
        <dbReference type="ChEBI" id="CHEBI:29105"/>
        <note>catalytic</note>
    </ligand>
</feature>
<name>A0A3Q3AYJ2_KRYMA</name>
<evidence type="ECO:0000256" key="8">
    <source>
        <dbReference type="ARBA" id="ARBA00023157"/>
    </source>
</evidence>
<evidence type="ECO:0000259" key="12">
    <source>
        <dbReference type="PROSITE" id="PS51864"/>
    </source>
</evidence>